<dbReference type="AlphaFoldDB" id="A0AAQ3NQ88"/>
<gene>
    <name evidence="1" type="ORF">V8G54_011905</name>
</gene>
<organism evidence="1 2">
    <name type="scientific">Vigna mungo</name>
    <name type="common">Black gram</name>
    <name type="synonym">Phaseolus mungo</name>
    <dbReference type="NCBI Taxonomy" id="3915"/>
    <lineage>
        <taxon>Eukaryota</taxon>
        <taxon>Viridiplantae</taxon>
        <taxon>Streptophyta</taxon>
        <taxon>Embryophyta</taxon>
        <taxon>Tracheophyta</taxon>
        <taxon>Spermatophyta</taxon>
        <taxon>Magnoliopsida</taxon>
        <taxon>eudicotyledons</taxon>
        <taxon>Gunneridae</taxon>
        <taxon>Pentapetalae</taxon>
        <taxon>rosids</taxon>
        <taxon>fabids</taxon>
        <taxon>Fabales</taxon>
        <taxon>Fabaceae</taxon>
        <taxon>Papilionoideae</taxon>
        <taxon>50 kb inversion clade</taxon>
        <taxon>NPAAA clade</taxon>
        <taxon>indigoferoid/millettioid clade</taxon>
        <taxon>Phaseoleae</taxon>
        <taxon>Vigna</taxon>
    </lineage>
</organism>
<proteinExistence type="predicted"/>
<accession>A0AAQ3NQ88</accession>
<reference evidence="1 2" key="1">
    <citation type="journal article" date="2023" name="Life. Sci Alliance">
        <title>Evolutionary insights into 3D genome organization and epigenetic landscape of Vigna mungo.</title>
        <authorList>
            <person name="Junaid A."/>
            <person name="Singh B."/>
            <person name="Bhatia S."/>
        </authorList>
    </citation>
    <scope>NUCLEOTIDE SEQUENCE [LARGE SCALE GENOMIC DNA]</scope>
    <source>
        <strain evidence="1">Urdbean</strain>
    </source>
</reference>
<dbReference type="EMBL" id="CP144697">
    <property type="protein sequence ID" value="WVZ14339.1"/>
    <property type="molecule type" value="Genomic_DNA"/>
</dbReference>
<evidence type="ECO:0000313" key="1">
    <source>
        <dbReference type="EMBL" id="WVZ14339.1"/>
    </source>
</evidence>
<sequence>MATLFMVPCQHQLLKKLQSHCHPKPAATSNSIIRSQKSSSFSFRSNANVPFRELPGASFDQYMDDKHRVLRAVFSGDKGTTIQINEVLSDELFHEQLLKKQCNDDDDDIEKEEWRINMPTIQCLFLSVKPVADVRLTFKSKGEDYPPHIPHHVTKVLELHFKFTEMQTRWELEGLSALYKEPYQINLDVRGTIYPERKGKHSWLKNQMEMEIAFCVSPATAFLPESVLHNAIELVFKTVWDSMKKEFHGRLLQDYNKFKINKSKKISV</sequence>
<evidence type="ECO:0000313" key="2">
    <source>
        <dbReference type="Proteomes" id="UP001374535"/>
    </source>
</evidence>
<dbReference type="Pfam" id="PF09366">
    <property type="entry name" value="DUF1997"/>
    <property type="match status" value="1"/>
</dbReference>
<dbReference type="PANTHER" id="PTHR34133">
    <property type="entry name" value="OS07G0633000 PROTEIN"/>
    <property type="match status" value="1"/>
</dbReference>
<name>A0AAQ3NQ88_VIGMU</name>
<protein>
    <submittedName>
        <fullName evidence="1">Uncharacterized protein</fullName>
    </submittedName>
</protein>
<dbReference type="Proteomes" id="UP001374535">
    <property type="component" value="Chromosome 4"/>
</dbReference>
<dbReference type="PANTHER" id="PTHR34133:SF8">
    <property type="entry name" value="OS07G0633000 PROTEIN"/>
    <property type="match status" value="1"/>
</dbReference>
<keyword evidence="2" id="KW-1185">Reference proteome</keyword>
<dbReference type="InterPro" id="IPR018971">
    <property type="entry name" value="DUF1997"/>
</dbReference>